<keyword evidence="7" id="KW-0503">Monooxygenase</keyword>
<evidence type="ECO:0000256" key="2">
    <source>
        <dbReference type="ARBA" id="ARBA00010617"/>
    </source>
</evidence>
<organism evidence="12 13">
    <name type="scientific">Parascedosporium putredinis</name>
    <dbReference type="NCBI Taxonomy" id="1442378"/>
    <lineage>
        <taxon>Eukaryota</taxon>
        <taxon>Fungi</taxon>
        <taxon>Dikarya</taxon>
        <taxon>Ascomycota</taxon>
        <taxon>Pezizomycotina</taxon>
        <taxon>Sordariomycetes</taxon>
        <taxon>Hypocreomycetidae</taxon>
        <taxon>Microascales</taxon>
        <taxon>Microascaceae</taxon>
        <taxon>Parascedosporium</taxon>
    </lineage>
</organism>
<protein>
    <recommendedName>
        <fullName evidence="11">C2H2-type domain-containing protein</fullName>
    </recommendedName>
</protein>
<evidence type="ECO:0000256" key="5">
    <source>
        <dbReference type="ARBA" id="ARBA00023004"/>
    </source>
</evidence>
<dbReference type="Gene3D" id="1.10.630.10">
    <property type="entry name" value="Cytochrome P450"/>
    <property type="match status" value="1"/>
</dbReference>
<evidence type="ECO:0000256" key="3">
    <source>
        <dbReference type="ARBA" id="ARBA00022723"/>
    </source>
</evidence>
<dbReference type="GO" id="GO:0005506">
    <property type="term" value="F:iron ion binding"/>
    <property type="evidence" value="ECO:0007669"/>
    <property type="project" value="InterPro"/>
</dbReference>
<evidence type="ECO:0000313" key="12">
    <source>
        <dbReference type="EMBL" id="CAI4217636.1"/>
    </source>
</evidence>
<keyword evidence="7" id="KW-0560">Oxidoreductase</keyword>
<dbReference type="InterPro" id="IPR036396">
    <property type="entry name" value="Cyt_P450_sf"/>
</dbReference>
<dbReference type="PRINTS" id="PR00465">
    <property type="entry name" value="EP450IV"/>
</dbReference>
<keyword evidence="5" id="KW-0408">Iron</keyword>
<dbReference type="OrthoDB" id="1470350at2759"/>
<name>A0A9P1H8V0_9PEZI</name>
<dbReference type="GO" id="GO:0020037">
    <property type="term" value="F:heme binding"/>
    <property type="evidence" value="ECO:0007669"/>
    <property type="project" value="InterPro"/>
</dbReference>
<evidence type="ECO:0000256" key="6">
    <source>
        <dbReference type="ARBA" id="ARBA00023015"/>
    </source>
</evidence>
<dbReference type="PANTHER" id="PTHR47660:SF2">
    <property type="entry name" value="TRANSCRIPTION FACTOR WITH C2H2 AND ZN(2)-CYS(6) DNA BINDING DOMAIN (EUROFUNG)"/>
    <property type="match status" value="1"/>
</dbReference>
<dbReference type="Pfam" id="PF00067">
    <property type="entry name" value="p450"/>
    <property type="match status" value="1"/>
</dbReference>
<keyword evidence="3" id="KW-0479">Metal-binding</keyword>
<comment type="caution">
    <text evidence="12">The sequence shown here is derived from an EMBL/GenBank/DDBJ whole genome shotgun (WGS) entry which is preliminary data.</text>
</comment>
<keyword evidence="10" id="KW-0863">Zinc-finger</keyword>
<keyword evidence="13" id="KW-1185">Reference proteome</keyword>
<dbReference type="InterPro" id="IPR013087">
    <property type="entry name" value="Znf_C2H2_type"/>
</dbReference>
<evidence type="ECO:0000259" key="11">
    <source>
        <dbReference type="PROSITE" id="PS50157"/>
    </source>
</evidence>
<evidence type="ECO:0000256" key="8">
    <source>
        <dbReference type="ARBA" id="ARBA00023163"/>
    </source>
</evidence>
<dbReference type="PROSITE" id="PS50157">
    <property type="entry name" value="ZINC_FINGER_C2H2_2"/>
    <property type="match status" value="1"/>
</dbReference>
<dbReference type="PANTHER" id="PTHR47660">
    <property type="entry name" value="TRANSCRIPTION FACTOR WITH C2H2 AND ZN(2)-CYS(6) DNA BINDING DOMAIN (EUROFUNG)-RELATED-RELATED"/>
    <property type="match status" value="1"/>
</dbReference>
<dbReference type="InterPro" id="IPR001128">
    <property type="entry name" value="Cyt_P450"/>
</dbReference>
<evidence type="ECO:0000313" key="13">
    <source>
        <dbReference type="Proteomes" id="UP000838763"/>
    </source>
</evidence>
<dbReference type="AlphaFoldDB" id="A0A9P1H8V0"/>
<dbReference type="SUPFAM" id="SSF57667">
    <property type="entry name" value="beta-beta-alpha zinc fingers"/>
    <property type="match status" value="1"/>
</dbReference>
<evidence type="ECO:0000256" key="9">
    <source>
        <dbReference type="ARBA" id="ARBA00023242"/>
    </source>
</evidence>
<reference evidence="12" key="1">
    <citation type="submission" date="2022-11" db="EMBL/GenBank/DDBJ databases">
        <authorList>
            <person name="Scott C."/>
            <person name="Bruce N."/>
        </authorList>
    </citation>
    <scope>NUCLEOTIDE SEQUENCE</scope>
</reference>
<dbReference type="InterPro" id="IPR036236">
    <property type="entry name" value="Znf_C2H2_sf"/>
</dbReference>
<accession>A0A9P1H8V0</accession>
<evidence type="ECO:0000256" key="4">
    <source>
        <dbReference type="ARBA" id="ARBA00022833"/>
    </source>
</evidence>
<keyword evidence="8" id="KW-0804">Transcription</keyword>
<keyword evidence="4" id="KW-0862">Zinc</keyword>
<comment type="similarity">
    <text evidence="2">Belongs to the cytochrome P450 family.</text>
</comment>
<evidence type="ECO:0000256" key="1">
    <source>
        <dbReference type="ARBA" id="ARBA00001971"/>
    </source>
</evidence>
<dbReference type="EMBL" id="CALLCH030000016">
    <property type="protein sequence ID" value="CAI4217636.1"/>
    <property type="molecule type" value="Genomic_DNA"/>
</dbReference>
<dbReference type="Proteomes" id="UP000838763">
    <property type="component" value="Unassembled WGS sequence"/>
</dbReference>
<comment type="cofactor">
    <cofactor evidence="1">
        <name>heme</name>
        <dbReference type="ChEBI" id="CHEBI:30413"/>
    </cofactor>
</comment>
<dbReference type="InterPro" id="IPR002403">
    <property type="entry name" value="Cyt_P450_E_grp-IV"/>
</dbReference>
<dbReference type="GO" id="GO:0008270">
    <property type="term" value="F:zinc ion binding"/>
    <property type="evidence" value="ECO:0007669"/>
    <property type="project" value="UniProtKB-KW"/>
</dbReference>
<gene>
    <name evidence="12" type="ORF">PPNO1_LOCUS7241</name>
</gene>
<feature type="domain" description="C2H2-type" evidence="11">
    <location>
        <begin position="35"/>
        <end position="55"/>
    </location>
</feature>
<proteinExistence type="inferred from homology"/>
<evidence type="ECO:0000256" key="10">
    <source>
        <dbReference type="PROSITE-ProRule" id="PRU00042"/>
    </source>
</evidence>
<dbReference type="SUPFAM" id="SSF48264">
    <property type="entry name" value="Cytochrome P450"/>
    <property type="match status" value="1"/>
</dbReference>
<keyword evidence="6" id="KW-0805">Transcription regulation</keyword>
<sequence length="931" mass="104345">MAIRRRVLMPQVLSMSDIMAALVRESGEDADVRLFECSRCHRKFARPDHLTRHIRSLKVSRVCGADAEALMLHTDADTHLSGGAQRNGGFQSPHLLWDQYMAADDLSLRPADQLFDIFQGDIAWDEHLLGDAHTPNDASNDDQDAATPEQAVVVAGAKAFRDSIWHWIPGPNDFSAAHEPHLSLPQSTSQMLGEPPNNHPLAQGSVLPVADRDRTLSLLLSHCKTANIATITTSLISNDFMDKMLRVFFRTQLTDAWSWFHVPTFRAEECREELLLAFVSLGASLMPLAASRKLAIAISNVLFSVLGKKWTSNSMLTRDLQLMQAFAVKLKVLLWSGNKRTMEMAESVCQPVITVLRRSGMVMANYYETVVLLDTDTEAELERKWHVWAEHESRISCDICDPKLTLDAEFRLHGTLRTLRALPIFAGKDGEASSQRIYPMLQEWTQTRDARQALWHAGQVYRTMRLMAGQVAREFQAVAIYQASLVFWVYGIIVGARNKRARPFLQAVSISITLLYSLLDLRLVMDNSIQQAFVHVLDTLGPVNTALTLAELHDRYGPVVRIAPNEVSISDWRAYREIYTNKANVKDEEFYGAAKFLRLENIFSMRNHAMHAARRKMQSQPYSQAAVLENEHLVASKARIMVDRMIHGALNSVSGETVDVYKLCGMFSLEVILQCAFNHDSGEQADGDSLQFLLAMDGSAPCMPISAVMPFIPKLGIGKYFPGFIGESYTNLEKWADITRGLLTEFENKEASLDKTKRFMATPLLTNRDDYLGRHLTPDEILEEAMGIAFAGSGTTSTTMFYIIYCLSLPESAGYQESLRKELVQAAAGSKLTIKVAQDLPWLNAVIKEAMRLHPTIISTLPRILKEDTTLVLAGGNTFVLPQGTKVGMQNYIHHRDPALFQDPKRFAPERWLTADPAKMKDMISGKWAGM</sequence>
<dbReference type="GO" id="GO:0016705">
    <property type="term" value="F:oxidoreductase activity, acting on paired donors, with incorporation or reduction of molecular oxygen"/>
    <property type="evidence" value="ECO:0007669"/>
    <property type="project" value="InterPro"/>
</dbReference>
<keyword evidence="9" id="KW-0539">Nucleus</keyword>
<dbReference type="GO" id="GO:0004497">
    <property type="term" value="F:monooxygenase activity"/>
    <property type="evidence" value="ECO:0007669"/>
    <property type="project" value="UniProtKB-KW"/>
</dbReference>
<evidence type="ECO:0000256" key="7">
    <source>
        <dbReference type="ARBA" id="ARBA00023033"/>
    </source>
</evidence>